<feature type="transmembrane region" description="Helical" evidence="2">
    <location>
        <begin position="174"/>
        <end position="196"/>
    </location>
</feature>
<evidence type="ECO:0000313" key="4">
    <source>
        <dbReference type="Proteomes" id="UP000320333"/>
    </source>
</evidence>
<organism evidence="3 4">
    <name type="scientific">Chytriomyces confervae</name>
    <dbReference type="NCBI Taxonomy" id="246404"/>
    <lineage>
        <taxon>Eukaryota</taxon>
        <taxon>Fungi</taxon>
        <taxon>Fungi incertae sedis</taxon>
        <taxon>Chytridiomycota</taxon>
        <taxon>Chytridiomycota incertae sedis</taxon>
        <taxon>Chytridiomycetes</taxon>
        <taxon>Chytridiales</taxon>
        <taxon>Chytriomycetaceae</taxon>
        <taxon>Chytriomyces</taxon>
    </lineage>
</organism>
<dbReference type="AlphaFoldDB" id="A0A507FL64"/>
<reference evidence="3 4" key="1">
    <citation type="journal article" date="2019" name="Sci. Rep.">
        <title>Comparative genomics of chytrid fungi reveal insights into the obligate biotrophic and pathogenic lifestyle of Synchytrium endobioticum.</title>
        <authorList>
            <person name="van de Vossenberg B.T.L.H."/>
            <person name="Warris S."/>
            <person name="Nguyen H.D.T."/>
            <person name="van Gent-Pelzer M.P.E."/>
            <person name="Joly D.L."/>
            <person name="van de Geest H.C."/>
            <person name="Bonants P.J.M."/>
            <person name="Smith D.S."/>
            <person name="Levesque C.A."/>
            <person name="van der Lee T.A.J."/>
        </authorList>
    </citation>
    <scope>NUCLEOTIDE SEQUENCE [LARGE SCALE GENOMIC DNA]</scope>
    <source>
        <strain evidence="3 4">CBS 675.73</strain>
    </source>
</reference>
<feature type="transmembrane region" description="Helical" evidence="2">
    <location>
        <begin position="302"/>
        <end position="323"/>
    </location>
</feature>
<evidence type="ECO:0000256" key="2">
    <source>
        <dbReference type="SAM" id="Phobius"/>
    </source>
</evidence>
<protein>
    <recommendedName>
        <fullName evidence="5">MARVEL domain-containing protein</fullName>
    </recommendedName>
</protein>
<comment type="caution">
    <text evidence="3">The sequence shown here is derived from an EMBL/GenBank/DDBJ whole genome shotgun (WGS) entry which is preliminary data.</text>
</comment>
<keyword evidence="4" id="KW-1185">Reference proteome</keyword>
<keyword evidence="2" id="KW-1133">Transmembrane helix</keyword>
<gene>
    <name evidence="3" type="ORF">CcCBS67573_g02326</name>
</gene>
<keyword evidence="2" id="KW-0812">Transmembrane</keyword>
<sequence length="348" mass="37912">MSRSKGGTGNLTLDDSTGDRSKKNGIRSSIDLELQLGFEQNPKDKPSSDFRDADKWFTQARETAENETAAEIAKPDRASVRSSFARFASGFGLGRNSRILTDAESRMSIPPHQLAQDSNVYRESGLSDTYHAPLPSATSPHRRPLGPRFEGVTTSRSSKSLDSDPIHMFLQLRIWICIAVMLGSLTASGVMATLTSSQVSPSRASTQFFIFTGSVSVLVAFAEVVFFLILGDKMLYHYDAPFLLLMSNNSTPTSRVLSKRDLFLPFANLAVHGCLLLFWLATLADIGSKIGSCRSVALTLRVSTATCTGFEAVIGLGVAVMVAEVFSTGMKGWEVFSNWNSIRKAMVQ</sequence>
<evidence type="ECO:0000256" key="1">
    <source>
        <dbReference type="SAM" id="MobiDB-lite"/>
    </source>
</evidence>
<feature type="compositionally biased region" description="Polar residues" evidence="1">
    <location>
        <begin position="1"/>
        <end position="15"/>
    </location>
</feature>
<evidence type="ECO:0008006" key="5">
    <source>
        <dbReference type="Google" id="ProtNLM"/>
    </source>
</evidence>
<feature type="region of interest" description="Disordered" evidence="1">
    <location>
        <begin position="131"/>
        <end position="161"/>
    </location>
</feature>
<accession>A0A507FL64</accession>
<feature type="transmembrane region" description="Helical" evidence="2">
    <location>
        <begin position="262"/>
        <end position="282"/>
    </location>
</feature>
<keyword evidence="2" id="KW-0472">Membrane</keyword>
<dbReference type="OrthoDB" id="2162964at2759"/>
<feature type="transmembrane region" description="Helical" evidence="2">
    <location>
        <begin position="208"/>
        <end position="230"/>
    </location>
</feature>
<name>A0A507FL64_9FUNG</name>
<feature type="region of interest" description="Disordered" evidence="1">
    <location>
        <begin position="1"/>
        <end position="51"/>
    </location>
</feature>
<evidence type="ECO:0000313" key="3">
    <source>
        <dbReference type="EMBL" id="TPX76375.1"/>
    </source>
</evidence>
<dbReference type="EMBL" id="QEAP01000048">
    <property type="protein sequence ID" value="TPX76375.1"/>
    <property type="molecule type" value="Genomic_DNA"/>
</dbReference>
<feature type="compositionally biased region" description="Basic and acidic residues" evidence="1">
    <location>
        <begin position="41"/>
        <end position="51"/>
    </location>
</feature>
<proteinExistence type="predicted"/>
<dbReference type="Proteomes" id="UP000320333">
    <property type="component" value="Unassembled WGS sequence"/>
</dbReference>